<comment type="similarity">
    <text evidence="4 12">Belongs to the APS kinase family.</text>
</comment>
<organism evidence="15 16">
    <name type="scientific">Mesorhizobium alhagi CCNWXJ12-2</name>
    <dbReference type="NCBI Taxonomy" id="1107882"/>
    <lineage>
        <taxon>Bacteria</taxon>
        <taxon>Pseudomonadati</taxon>
        <taxon>Pseudomonadota</taxon>
        <taxon>Alphaproteobacteria</taxon>
        <taxon>Hyphomicrobiales</taxon>
        <taxon>Phyllobacteriaceae</taxon>
        <taxon>Allomesorhizobium</taxon>
    </lineage>
</organism>
<dbReference type="EMBL" id="AHAM01000261">
    <property type="protein sequence ID" value="EHK53644.1"/>
    <property type="molecule type" value="Genomic_DNA"/>
</dbReference>
<dbReference type="CDD" id="cd04095">
    <property type="entry name" value="CysN_NoDQ_III"/>
    <property type="match status" value="1"/>
</dbReference>
<feature type="domain" description="GTP-eEF1A C-terminal" evidence="14">
    <location>
        <begin position="13"/>
        <end position="111"/>
    </location>
</feature>
<evidence type="ECO:0000313" key="16">
    <source>
        <dbReference type="Proteomes" id="UP000003250"/>
    </source>
</evidence>
<dbReference type="InterPro" id="IPR054696">
    <property type="entry name" value="GTP-eEF1A_C"/>
</dbReference>
<evidence type="ECO:0000313" key="15">
    <source>
        <dbReference type="EMBL" id="EHK53644.1"/>
    </source>
</evidence>
<dbReference type="HAMAP" id="MF_00065">
    <property type="entry name" value="Adenylyl_sulf_kinase"/>
    <property type="match status" value="1"/>
</dbReference>
<evidence type="ECO:0000256" key="3">
    <source>
        <dbReference type="ARBA" id="ARBA00004806"/>
    </source>
</evidence>
<dbReference type="RefSeq" id="WP_008839389.1">
    <property type="nucleotide sequence ID" value="NZ_AHAM01000261.1"/>
</dbReference>
<proteinExistence type="inferred from homology"/>
<evidence type="ECO:0000256" key="7">
    <source>
        <dbReference type="ARBA" id="ARBA00022679"/>
    </source>
</evidence>
<dbReference type="Pfam" id="PF22594">
    <property type="entry name" value="GTP-eEF1A_C"/>
    <property type="match status" value="1"/>
</dbReference>
<evidence type="ECO:0000256" key="8">
    <source>
        <dbReference type="ARBA" id="ARBA00022741"/>
    </source>
</evidence>
<accession>H0I032</accession>
<evidence type="ECO:0000256" key="2">
    <source>
        <dbReference type="ARBA" id="ARBA00002632"/>
    </source>
</evidence>
<keyword evidence="9 12" id="KW-0418">Kinase</keyword>
<dbReference type="GO" id="GO:0016779">
    <property type="term" value="F:nucleotidyltransferase activity"/>
    <property type="evidence" value="ECO:0007669"/>
    <property type="project" value="UniProtKB-KW"/>
</dbReference>
<dbReference type="SUPFAM" id="SSF50465">
    <property type="entry name" value="EF-Tu/eEF-1alpha/eIF2-gamma C-terminal domain"/>
    <property type="match status" value="1"/>
</dbReference>
<dbReference type="GO" id="GO:0005524">
    <property type="term" value="F:ATP binding"/>
    <property type="evidence" value="ECO:0007669"/>
    <property type="project" value="UniProtKB-KW"/>
</dbReference>
<dbReference type="GO" id="GO:0004020">
    <property type="term" value="F:adenylylsulfate kinase activity"/>
    <property type="evidence" value="ECO:0007669"/>
    <property type="project" value="UniProtKB-EC"/>
</dbReference>
<evidence type="ECO:0000259" key="14">
    <source>
        <dbReference type="Pfam" id="PF22594"/>
    </source>
</evidence>
<dbReference type="InterPro" id="IPR002891">
    <property type="entry name" value="APS"/>
</dbReference>
<evidence type="ECO:0000256" key="9">
    <source>
        <dbReference type="ARBA" id="ARBA00022777"/>
    </source>
</evidence>
<dbReference type="AlphaFoldDB" id="H0I032"/>
<evidence type="ECO:0000256" key="6">
    <source>
        <dbReference type="ARBA" id="ARBA00018163"/>
    </source>
</evidence>
<dbReference type="CDD" id="cd02027">
    <property type="entry name" value="APSK"/>
    <property type="match status" value="1"/>
</dbReference>
<name>H0I032_9HYPH</name>
<dbReference type="InterPro" id="IPR059117">
    <property type="entry name" value="APS_kinase_dom"/>
</dbReference>
<gene>
    <name evidence="15" type="ORF">MAXJ12_29095</name>
</gene>
<dbReference type="InterPro" id="IPR027417">
    <property type="entry name" value="P-loop_NTPase"/>
</dbReference>
<dbReference type="PATRIC" id="fig|1107882.3.peg.5632"/>
<sequence length="323" mass="35807">LVAPEARPQVADQFAANLVWFDEQALLPGRSYILRTETDQASATVSDLKYRVNVNDFAQEAAKSLAMNEVGVVNISAQSPIAFDSFAENRTTGAFILIDRITNATVGAGMILHTLRRADNIHWQSLEVSKSARAAAKHQKPGVLWFTGLSGSGKSTIANLLEKKLHASGRHTYILDGDNIRHGLNRDLGFTDEDRVENIRRVAEVARLMVDAGLMVIVSFISPFRAERRMAREMMGEGEFIEVFVDTPFEECAARDPKGLYAKALDGEIKNFTGLDSPYERPENPEIHLQTLGKSPEEMVEILESWLSERDIADQQYDDGGGI</sequence>
<comment type="function">
    <text evidence="2 12">Catalyzes the synthesis of activated sulfate.</text>
</comment>
<feature type="non-terminal residue" evidence="15">
    <location>
        <position position="1"/>
    </location>
</feature>
<evidence type="ECO:0000256" key="1">
    <source>
        <dbReference type="ARBA" id="ARBA00001823"/>
    </source>
</evidence>
<dbReference type="NCBIfam" id="TIGR00455">
    <property type="entry name" value="apsK"/>
    <property type="match status" value="1"/>
</dbReference>
<evidence type="ECO:0000256" key="5">
    <source>
        <dbReference type="ARBA" id="ARBA00012121"/>
    </source>
</evidence>
<keyword evidence="16" id="KW-1185">Reference proteome</keyword>
<keyword evidence="10 12" id="KW-0067">ATP-binding</keyword>
<dbReference type="GO" id="GO:0070814">
    <property type="term" value="P:hydrogen sulfide biosynthetic process"/>
    <property type="evidence" value="ECO:0007669"/>
    <property type="project" value="UniProtKB-UniPathway"/>
</dbReference>
<dbReference type="UniPathway" id="UPA00140">
    <property type="reaction ID" value="UER00205"/>
</dbReference>
<dbReference type="OrthoDB" id="9804504at2"/>
<evidence type="ECO:0000256" key="11">
    <source>
        <dbReference type="ARBA" id="ARBA00023134"/>
    </source>
</evidence>
<keyword evidence="11" id="KW-0342">GTP-binding</keyword>
<dbReference type="EC" id="2.7.1.25" evidence="5 12"/>
<dbReference type="PANTHER" id="PTHR11055:SF63">
    <property type="entry name" value="ADENYLYL-SULFATE KINASE 1, CHLOROPLASTIC"/>
    <property type="match status" value="1"/>
</dbReference>
<keyword evidence="15" id="KW-0548">Nucleotidyltransferase</keyword>
<keyword evidence="8 12" id="KW-0547">Nucleotide-binding</keyword>
<comment type="catalytic activity">
    <reaction evidence="1 12">
        <text>adenosine 5'-phosphosulfate + ATP = 3'-phosphoadenylyl sulfate + ADP + H(+)</text>
        <dbReference type="Rhea" id="RHEA:24152"/>
        <dbReference type="ChEBI" id="CHEBI:15378"/>
        <dbReference type="ChEBI" id="CHEBI:30616"/>
        <dbReference type="ChEBI" id="CHEBI:58243"/>
        <dbReference type="ChEBI" id="CHEBI:58339"/>
        <dbReference type="ChEBI" id="CHEBI:456216"/>
        <dbReference type="EC" id="2.7.1.25"/>
    </reaction>
</comment>
<dbReference type="Pfam" id="PF01583">
    <property type="entry name" value="APS_kinase"/>
    <property type="match status" value="1"/>
</dbReference>
<dbReference type="InterPro" id="IPR009001">
    <property type="entry name" value="Transl_elong_EF1A/Init_IF2_C"/>
</dbReference>
<dbReference type="GO" id="GO:0005525">
    <property type="term" value="F:GTP binding"/>
    <property type="evidence" value="ECO:0007669"/>
    <property type="project" value="UniProtKB-KW"/>
</dbReference>
<evidence type="ECO:0000256" key="10">
    <source>
        <dbReference type="ARBA" id="ARBA00022840"/>
    </source>
</evidence>
<keyword evidence="7 12" id="KW-0808">Transferase</keyword>
<comment type="pathway">
    <text evidence="3 12">Sulfur metabolism; hydrogen sulfide biosynthesis; sulfite from sulfate: step 2/3.</text>
</comment>
<dbReference type="Proteomes" id="UP000003250">
    <property type="component" value="Unassembled WGS sequence"/>
</dbReference>
<dbReference type="PANTHER" id="PTHR11055">
    <property type="entry name" value="BIFUNCTIONAL 3'-PHOSPHOADENOSINE 5'-PHOSPHOSULFATE SYNTHASE"/>
    <property type="match status" value="1"/>
</dbReference>
<dbReference type="InterPro" id="IPR044139">
    <property type="entry name" value="CysN_NoDQ_III"/>
</dbReference>
<feature type="domain" description="APS kinase" evidence="13">
    <location>
        <begin position="142"/>
        <end position="289"/>
    </location>
</feature>
<dbReference type="Gene3D" id="2.40.30.10">
    <property type="entry name" value="Translation factors"/>
    <property type="match status" value="1"/>
</dbReference>
<dbReference type="GO" id="GO:0000103">
    <property type="term" value="P:sulfate assimilation"/>
    <property type="evidence" value="ECO:0007669"/>
    <property type="project" value="InterPro"/>
</dbReference>
<dbReference type="FunFam" id="3.40.50.300:FF:000212">
    <property type="entry name" value="Adenylyl-sulfate kinase"/>
    <property type="match status" value="1"/>
</dbReference>
<dbReference type="SUPFAM" id="SSF52540">
    <property type="entry name" value="P-loop containing nucleoside triphosphate hydrolases"/>
    <property type="match status" value="1"/>
</dbReference>
<evidence type="ECO:0000256" key="12">
    <source>
        <dbReference type="RuleBase" id="RU004347"/>
    </source>
</evidence>
<reference evidence="15 16" key="1">
    <citation type="journal article" date="2012" name="J. Bacteriol.">
        <title>Draft Genome Sequence of Mesorhizobium alhagi CCNWXJ12-2T, a Novel Salt-Resistant Species Isolated from the Desert of Northwestern China.</title>
        <authorList>
            <person name="Zhou M."/>
            <person name="Chen W."/>
            <person name="Chen H."/>
            <person name="Wei G."/>
        </authorList>
    </citation>
    <scope>NUCLEOTIDE SEQUENCE [LARGE SCALE GENOMIC DNA]</scope>
    <source>
        <strain evidence="15 16">CCNWXJ12-2</strain>
    </source>
</reference>
<protein>
    <recommendedName>
        <fullName evidence="6 12">Adenylyl-sulfate kinase</fullName>
        <ecNumber evidence="5 12">2.7.1.25</ecNumber>
    </recommendedName>
</protein>
<evidence type="ECO:0000256" key="4">
    <source>
        <dbReference type="ARBA" id="ARBA00007008"/>
    </source>
</evidence>
<dbReference type="NCBIfam" id="NF003013">
    <property type="entry name" value="PRK03846.1"/>
    <property type="match status" value="1"/>
</dbReference>
<evidence type="ECO:0000259" key="13">
    <source>
        <dbReference type="Pfam" id="PF01583"/>
    </source>
</evidence>
<dbReference type="Gene3D" id="3.40.50.300">
    <property type="entry name" value="P-loop containing nucleotide triphosphate hydrolases"/>
    <property type="match status" value="1"/>
</dbReference>